<organism evidence="1 2">
    <name type="scientific">Hibiscus sabdariffa</name>
    <name type="common">roselle</name>
    <dbReference type="NCBI Taxonomy" id="183260"/>
    <lineage>
        <taxon>Eukaryota</taxon>
        <taxon>Viridiplantae</taxon>
        <taxon>Streptophyta</taxon>
        <taxon>Embryophyta</taxon>
        <taxon>Tracheophyta</taxon>
        <taxon>Spermatophyta</taxon>
        <taxon>Magnoliopsida</taxon>
        <taxon>eudicotyledons</taxon>
        <taxon>Gunneridae</taxon>
        <taxon>Pentapetalae</taxon>
        <taxon>rosids</taxon>
        <taxon>malvids</taxon>
        <taxon>Malvales</taxon>
        <taxon>Malvaceae</taxon>
        <taxon>Malvoideae</taxon>
        <taxon>Hibiscus</taxon>
    </lineage>
</organism>
<dbReference type="Proteomes" id="UP001472677">
    <property type="component" value="Unassembled WGS sequence"/>
</dbReference>
<accession>A0ABR2BNN5</accession>
<name>A0ABR2BNN5_9ROSI</name>
<reference evidence="1 2" key="1">
    <citation type="journal article" date="2024" name="G3 (Bethesda)">
        <title>Genome assembly of Hibiscus sabdariffa L. provides insights into metabolisms of medicinal natural products.</title>
        <authorList>
            <person name="Kim T."/>
        </authorList>
    </citation>
    <scope>NUCLEOTIDE SEQUENCE [LARGE SCALE GENOMIC DNA]</scope>
    <source>
        <strain evidence="1">TK-2024</strain>
        <tissue evidence="1">Old leaves</tissue>
    </source>
</reference>
<proteinExistence type="predicted"/>
<comment type="caution">
    <text evidence="1">The sequence shown here is derived from an EMBL/GenBank/DDBJ whole genome shotgun (WGS) entry which is preliminary data.</text>
</comment>
<protein>
    <submittedName>
        <fullName evidence="1">Uncharacterized protein</fullName>
    </submittedName>
</protein>
<evidence type="ECO:0000313" key="2">
    <source>
        <dbReference type="Proteomes" id="UP001472677"/>
    </source>
</evidence>
<dbReference type="EMBL" id="JBBPBM010000097">
    <property type="protein sequence ID" value="KAK8508744.1"/>
    <property type="molecule type" value="Genomic_DNA"/>
</dbReference>
<evidence type="ECO:0000313" key="1">
    <source>
        <dbReference type="EMBL" id="KAK8508744.1"/>
    </source>
</evidence>
<sequence length="99" mass="11065">MPLSNLNCSGAAATDDMSACSTCFEQLFTKETAERIKQQKDREQPYQFNCEHKPDYLLPKTASEVTNNPSFIASCLAVTVASSLDICREYTCICQTLKR</sequence>
<keyword evidence="2" id="KW-1185">Reference proteome</keyword>
<gene>
    <name evidence="1" type="ORF">V6N12_034850</name>
</gene>